<proteinExistence type="predicted"/>
<comment type="caution">
    <text evidence="1">The sequence shown here is derived from an EMBL/GenBank/DDBJ whole genome shotgun (WGS) entry which is preliminary data.</text>
</comment>
<keyword evidence="2" id="KW-1185">Reference proteome</keyword>
<protein>
    <submittedName>
        <fullName evidence="1">DUF2917 domain-containing protein</fullName>
    </submittedName>
</protein>
<evidence type="ECO:0000313" key="1">
    <source>
        <dbReference type="EMBL" id="MDF3835553.1"/>
    </source>
</evidence>
<dbReference type="Pfam" id="PF11142">
    <property type="entry name" value="DUF2917"/>
    <property type="match status" value="1"/>
</dbReference>
<name>A0ABT6ASE2_9BURK</name>
<accession>A0ABT6ASE2</accession>
<dbReference type="RefSeq" id="WP_276266303.1">
    <property type="nucleotide sequence ID" value="NZ_JARJLM010000362.1"/>
</dbReference>
<dbReference type="InterPro" id="IPR021317">
    <property type="entry name" value="DUF2917"/>
</dbReference>
<dbReference type="EMBL" id="JARJLM010000362">
    <property type="protein sequence ID" value="MDF3835553.1"/>
    <property type="molecule type" value="Genomic_DNA"/>
</dbReference>
<evidence type="ECO:0000313" key="2">
    <source>
        <dbReference type="Proteomes" id="UP001216674"/>
    </source>
</evidence>
<sequence>MSTTQGHWILGPGPLRLPLGLGSYLICTEGMVWLTQQSAALDTARRDTVLACGERFVAEREAVVFVSGFRGRPARIVIREIA</sequence>
<gene>
    <name evidence="1" type="ORF">P3W85_21740</name>
</gene>
<organism evidence="1 2">
    <name type="scientific">Cupriavidus basilensis</name>
    <dbReference type="NCBI Taxonomy" id="68895"/>
    <lineage>
        <taxon>Bacteria</taxon>
        <taxon>Pseudomonadati</taxon>
        <taxon>Pseudomonadota</taxon>
        <taxon>Betaproteobacteria</taxon>
        <taxon>Burkholderiales</taxon>
        <taxon>Burkholderiaceae</taxon>
        <taxon>Cupriavidus</taxon>
    </lineage>
</organism>
<dbReference type="Proteomes" id="UP001216674">
    <property type="component" value="Unassembled WGS sequence"/>
</dbReference>
<reference evidence="1 2" key="1">
    <citation type="submission" date="2023-03" db="EMBL/GenBank/DDBJ databases">
        <title>Draft assemblies of triclosan tolerant bacteria isolated from returned activated sludge.</title>
        <authorList>
            <person name="Van Hamelsveld S."/>
        </authorList>
    </citation>
    <scope>NUCLEOTIDE SEQUENCE [LARGE SCALE GENOMIC DNA]</scope>
    <source>
        <strain evidence="1 2">GW210010_S58</strain>
    </source>
</reference>